<feature type="signal peptide" evidence="2">
    <location>
        <begin position="1"/>
        <end position="21"/>
    </location>
</feature>
<protein>
    <recommendedName>
        <fullName evidence="5">Phenol meta deg superfamily protein</fullName>
    </recommendedName>
</protein>
<evidence type="ECO:0000256" key="1">
    <source>
        <dbReference type="SAM" id="MobiDB-lite"/>
    </source>
</evidence>
<dbReference type="Proteomes" id="UP000244677">
    <property type="component" value="Chromosome"/>
</dbReference>
<accession>A0A2S1LQ50</accession>
<evidence type="ECO:0000313" key="4">
    <source>
        <dbReference type="Proteomes" id="UP000244677"/>
    </source>
</evidence>
<dbReference type="EMBL" id="CP020919">
    <property type="protein sequence ID" value="AWG25883.1"/>
    <property type="molecule type" value="Genomic_DNA"/>
</dbReference>
<proteinExistence type="predicted"/>
<sequence>MTRLKPTLLLLSLLATSLNYAQFTDAINSNRPGKSMSAFSVGKTVFQAEGGIYGISENHDILNYDAKGFGGELAIRYGAFKEQLEFVVELQYQADQYTTALQTTNRSGLKSTTIGAKYLVYDPFKNYEEKVNIYSWKANHRFKWRQLIPAVGVYAGANLVFGDNPYTFATDPSISPKVMVITQNHFGRWVVVTNIIADKISTDYPSYGGILTVTRGFNEKWSGFLEVQGYKSDFYSDGIFRGGAAYLIQENIQVDASISKNIKDTPSIFYGGIGISWRFDKNYKDVLIDSGKDSKGDKKAKKEKEEKKKRVDEIEGEPTTN</sequence>
<evidence type="ECO:0008006" key="5">
    <source>
        <dbReference type="Google" id="ProtNLM"/>
    </source>
</evidence>
<feature type="compositionally biased region" description="Basic and acidic residues" evidence="1">
    <location>
        <begin position="290"/>
        <end position="313"/>
    </location>
</feature>
<dbReference type="OrthoDB" id="1421312at2"/>
<dbReference type="AlphaFoldDB" id="A0A2S1LQ50"/>
<dbReference type="InterPro" id="IPR025737">
    <property type="entry name" value="FApF"/>
</dbReference>
<feature type="region of interest" description="Disordered" evidence="1">
    <location>
        <begin position="290"/>
        <end position="321"/>
    </location>
</feature>
<gene>
    <name evidence="3" type="ORF">FK004_11955</name>
</gene>
<name>A0A2S1LQ50_9FLAO</name>
<dbReference type="RefSeq" id="WP_108737433.1">
    <property type="nucleotide sequence ID" value="NZ_CP020919.1"/>
</dbReference>
<reference evidence="3 4" key="1">
    <citation type="submission" date="2017-04" db="EMBL/GenBank/DDBJ databases">
        <title>Complete genome sequence of Flavobacterium kingsejong AJ004.</title>
        <authorList>
            <person name="Lee P.C."/>
        </authorList>
    </citation>
    <scope>NUCLEOTIDE SEQUENCE [LARGE SCALE GENOMIC DNA]</scope>
    <source>
        <strain evidence="3 4">AJ004</strain>
    </source>
</reference>
<feature type="chain" id="PRO_5015702385" description="Phenol meta deg superfamily protein" evidence="2">
    <location>
        <begin position="22"/>
        <end position="321"/>
    </location>
</feature>
<keyword evidence="4" id="KW-1185">Reference proteome</keyword>
<dbReference type="Pfam" id="PF13557">
    <property type="entry name" value="Phenol_MetA_deg"/>
    <property type="match status" value="1"/>
</dbReference>
<keyword evidence="2" id="KW-0732">Signal</keyword>
<dbReference type="KEGG" id="fki:FK004_11955"/>
<organism evidence="3 4">
    <name type="scientific">Flavobacterium kingsejongi</name>
    <dbReference type="NCBI Taxonomy" id="1678728"/>
    <lineage>
        <taxon>Bacteria</taxon>
        <taxon>Pseudomonadati</taxon>
        <taxon>Bacteroidota</taxon>
        <taxon>Flavobacteriia</taxon>
        <taxon>Flavobacteriales</taxon>
        <taxon>Flavobacteriaceae</taxon>
        <taxon>Flavobacterium</taxon>
    </lineage>
</organism>
<evidence type="ECO:0000256" key="2">
    <source>
        <dbReference type="SAM" id="SignalP"/>
    </source>
</evidence>
<evidence type="ECO:0000313" key="3">
    <source>
        <dbReference type="EMBL" id="AWG25883.1"/>
    </source>
</evidence>